<sequence>MSVLRGTNSALAARHEERRVHRAREVGESLAEVKVQESESVESALRRFKRKVQQEDIIKDIKKHSYYLKPGDKRRAKQALARKRSRKKLRRESE</sequence>
<evidence type="ECO:0000313" key="5">
    <source>
        <dbReference type="EMBL" id="SUZ91145.1"/>
    </source>
</evidence>
<feature type="region of interest" description="Disordered" evidence="4">
    <location>
        <begin position="1"/>
        <end position="24"/>
    </location>
</feature>
<proteinExistence type="inferred from homology"/>
<dbReference type="Gene3D" id="1.20.5.1150">
    <property type="entry name" value="Ribosomal protein S8"/>
    <property type="match status" value="1"/>
</dbReference>
<organism evidence="5">
    <name type="scientific">marine metagenome</name>
    <dbReference type="NCBI Taxonomy" id="408172"/>
    <lineage>
        <taxon>unclassified sequences</taxon>
        <taxon>metagenomes</taxon>
        <taxon>ecological metagenomes</taxon>
    </lineage>
</organism>
<evidence type="ECO:0000256" key="4">
    <source>
        <dbReference type="SAM" id="MobiDB-lite"/>
    </source>
</evidence>
<dbReference type="NCBIfam" id="TIGR00030">
    <property type="entry name" value="S21p"/>
    <property type="match status" value="1"/>
</dbReference>
<name>A0A381RH62_9ZZZZ</name>
<evidence type="ECO:0000256" key="3">
    <source>
        <dbReference type="ARBA" id="ARBA00023274"/>
    </source>
</evidence>
<comment type="similarity">
    <text evidence="1">Belongs to the bacterial ribosomal protein bS21 family.</text>
</comment>
<gene>
    <name evidence="5" type="ORF">METZ01_LOCUS43999</name>
</gene>
<dbReference type="InterPro" id="IPR001911">
    <property type="entry name" value="Ribosomal_bS21"/>
</dbReference>
<reference evidence="5" key="1">
    <citation type="submission" date="2018-05" db="EMBL/GenBank/DDBJ databases">
        <authorList>
            <person name="Lanie J.A."/>
            <person name="Ng W.-L."/>
            <person name="Kazmierczak K.M."/>
            <person name="Andrzejewski T.M."/>
            <person name="Davidsen T.M."/>
            <person name="Wayne K.J."/>
            <person name="Tettelin H."/>
            <person name="Glass J.I."/>
            <person name="Rusch D."/>
            <person name="Podicherti R."/>
            <person name="Tsui H.-C.T."/>
            <person name="Winkler M.E."/>
        </authorList>
    </citation>
    <scope>NUCLEOTIDE SEQUENCE</scope>
</reference>
<evidence type="ECO:0008006" key="6">
    <source>
        <dbReference type="Google" id="ProtNLM"/>
    </source>
</evidence>
<dbReference type="GO" id="GO:0005840">
    <property type="term" value="C:ribosome"/>
    <property type="evidence" value="ECO:0007669"/>
    <property type="project" value="UniProtKB-KW"/>
</dbReference>
<dbReference type="AlphaFoldDB" id="A0A381RH62"/>
<dbReference type="GO" id="GO:0003735">
    <property type="term" value="F:structural constituent of ribosome"/>
    <property type="evidence" value="ECO:0007669"/>
    <property type="project" value="InterPro"/>
</dbReference>
<keyword evidence="3" id="KW-0687">Ribonucleoprotein</keyword>
<dbReference type="PRINTS" id="PR00976">
    <property type="entry name" value="RIBOSOMALS21"/>
</dbReference>
<dbReference type="GO" id="GO:0006412">
    <property type="term" value="P:translation"/>
    <property type="evidence" value="ECO:0007669"/>
    <property type="project" value="InterPro"/>
</dbReference>
<accession>A0A381RH62</accession>
<dbReference type="GO" id="GO:1990904">
    <property type="term" value="C:ribonucleoprotein complex"/>
    <property type="evidence" value="ECO:0007669"/>
    <property type="project" value="UniProtKB-KW"/>
</dbReference>
<feature type="region of interest" description="Disordered" evidence="4">
    <location>
        <begin position="68"/>
        <end position="94"/>
    </location>
</feature>
<keyword evidence="2" id="KW-0689">Ribosomal protein</keyword>
<dbReference type="Pfam" id="PF01165">
    <property type="entry name" value="Ribosomal_S21"/>
    <property type="match status" value="1"/>
</dbReference>
<feature type="compositionally biased region" description="Polar residues" evidence="4">
    <location>
        <begin position="1"/>
        <end position="10"/>
    </location>
</feature>
<evidence type="ECO:0000256" key="2">
    <source>
        <dbReference type="ARBA" id="ARBA00022980"/>
    </source>
</evidence>
<dbReference type="InterPro" id="IPR038380">
    <property type="entry name" value="Ribosomal_bS21_sf"/>
</dbReference>
<dbReference type="HAMAP" id="MF_00358">
    <property type="entry name" value="Ribosomal_bS21"/>
    <property type="match status" value="1"/>
</dbReference>
<evidence type="ECO:0000256" key="1">
    <source>
        <dbReference type="ARBA" id="ARBA00006640"/>
    </source>
</evidence>
<dbReference type="EMBL" id="UINC01001951">
    <property type="protein sequence ID" value="SUZ91145.1"/>
    <property type="molecule type" value="Genomic_DNA"/>
</dbReference>
<protein>
    <recommendedName>
        <fullName evidence="6">30S ribosomal protein S21</fullName>
    </recommendedName>
</protein>
<feature type="compositionally biased region" description="Basic and acidic residues" evidence="4">
    <location>
        <begin position="13"/>
        <end position="24"/>
    </location>
</feature>